<organism evidence="9 10">
    <name type="scientific">Streptomyces seoulensis</name>
    <dbReference type="NCBI Taxonomy" id="73044"/>
    <lineage>
        <taxon>Bacteria</taxon>
        <taxon>Bacillati</taxon>
        <taxon>Actinomycetota</taxon>
        <taxon>Actinomycetes</taxon>
        <taxon>Kitasatosporales</taxon>
        <taxon>Streptomycetaceae</taxon>
        <taxon>Streptomyces</taxon>
    </lineage>
</organism>
<proteinExistence type="inferred from homology"/>
<dbReference type="Pfam" id="PF04973">
    <property type="entry name" value="NMN_transporter"/>
    <property type="match status" value="1"/>
</dbReference>
<dbReference type="InterPro" id="IPR006419">
    <property type="entry name" value="NMN_transpt_PnuC"/>
</dbReference>
<keyword evidence="6 8" id="KW-1133">Transmembrane helix</keyword>
<keyword evidence="4" id="KW-1003">Cell membrane</keyword>
<evidence type="ECO:0000256" key="1">
    <source>
        <dbReference type="ARBA" id="ARBA00004651"/>
    </source>
</evidence>
<dbReference type="RefSeq" id="WP_031183789.1">
    <property type="nucleotide sequence ID" value="NZ_CP032229.1"/>
</dbReference>
<dbReference type="GO" id="GO:0005886">
    <property type="term" value="C:plasma membrane"/>
    <property type="evidence" value="ECO:0007669"/>
    <property type="project" value="UniProtKB-SubCell"/>
</dbReference>
<dbReference type="KEGG" id="sseo:D0Z67_24275"/>
<evidence type="ECO:0000256" key="2">
    <source>
        <dbReference type="ARBA" id="ARBA00006669"/>
    </source>
</evidence>
<comment type="similarity">
    <text evidence="2">Belongs to the nicotinamide ribonucleoside (NR) uptake permease (TC 4.B.1) family.</text>
</comment>
<feature type="transmembrane region" description="Helical" evidence="8">
    <location>
        <begin position="52"/>
        <end position="69"/>
    </location>
</feature>
<dbReference type="PANTHER" id="PTHR36122">
    <property type="entry name" value="NICOTINAMIDE RIBOSIDE TRANSPORTER PNUC"/>
    <property type="match status" value="1"/>
</dbReference>
<dbReference type="OrthoDB" id="9791248at2"/>
<comment type="subcellular location">
    <subcellularLocation>
        <location evidence="1">Cell membrane</location>
        <topology evidence="1">Multi-pass membrane protein</topology>
    </subcellularLocation>
</comment>
<feature type="transmembrane region" description="Helical" evidence="8">
    <location>
        <begin position="75"/>
        <end position="92"/>
    </location>
</feature>
<name>A0A4P6U1P7_STRSO</name>
<evidence type="ECO:0000256" key="3">
    <source>
        <dbReference type="ARBA" id="ARBA00022448"/>
    </source>
</evidence>
<keyword evidence="10" id="KW-1185">Reference proteome</keyword>
<protein>
    <submittedName>
        <fullName evidence="9">Nicotinamide riboside transporter PnuC</fullName>
    </submittedName>
</protein>
<evidence type="ECO:0000256" key="5">
    <source>
        <dbReference type="ARBA" id="ARBA00022692"/>
    </source>
</evidence>
<feature type="transmembrane region" description="Helical" evidence="8">
    <location>
        <begin position="112"/>
        <end position="131"/>
    </location>
</feature>
<evidence type="ECO:0000313" key="9">
    <source>
        <dbReference type="EMBL" id="QBJ93092.1"/>
    </source>
</evidence>
<evidence type="ECO:0000313" key="10">
    <source>
        <dbReference type="Proteomes" id="UP000292547"/>
    </source>
</evidence>
<dbReference type="EMBL" id="CP032229">
    <property type="protein sequence ID" value="QBJ93092.1"/>
    <property type="molecule type" value="Genomic_DNA"/>
</dbReference>
<dbReference type="AlphaFoldDB" id="A0A4P6U1P7"/>
<evidence type="ECO:0000256" key="6">
    <source>
        <dbReference type="ARBA" id="ARBA00022989"/>
    </source>
</evidence>
<evidence type="ECO:0000256" key="8">
    <source>
        <dbReference type="SAM" id="Phobius"/>
    </source>
</evidence>
<dbReference type="GeneID" id="300102028"/>
<dbReference type="PANTHER" id="PTHR36122:SF2">
    <property type="entry name" value="NICOTINAMIDE RIBOSIDE TRANSPORTER PNUC"/>
    <property type="match status" value="1"/>
</dbReference>
<keyword evidence="5 8" id="KW-0812">Transmembrane</keyword>
<dbReference type="Proteomes" id="UP000292547">
    <property type="component" value="Chromosome"/>
</dbReference>
<accession>A0A4P6U1P7</accession>
<feature type="transmembrane region" description="Helical" evidence="8">
    <location>
        <begin position="25"/>
        <end position="45"/>
    </location>
</feature>
<feature type="transmembrane region" description="Helical" evidence="8">
    <location>
        <begin position="184"/>
        <end position="203"/>
    </location>
</feature>
<gene>
    <name evidence="9" type="ORF">D0Z67_24275</name>
</gene>
<sequence>MVVADVLGRLVAPLNRPLFELGQDAVTWAELLGFATGAVCVWLCVRASVWNFPVGIANNLFFLVLFWSARLYADASLQVVYLGLAAYGWLLWLRGGERRTRRRMGRASRTELCALLALLVPVTWGLTLLLARAHDSAPFWDALTTALSLAAQWLLNAKQIENWYFWIAADLVYIPLYFSKGLDLTGIVYVLFLAMCVAGWRSWRRELATDVTKAGQAVAA</sequence>
<evidence type="ECO:0000256" key="4">
    <source>
        <dbReference type="ARBA" id="ARBA00022475"/>
    </source>
</evidence>
<keyword evidence="3" id="KW-0813">Transport</keyword>
<dbReference type="NCBIfam" id="TIGR01528">
    <property type="entry name" value="NMN_trans_PnuC"/>
    <property type="match status" value="1"/>
</dbReference>
<evidence type="ECO:0000256" key="7">
    <source>
        <dbReference type="ARBA" id="ARBA00023136"/>
    </source>
</evidence>
<reference evidence="9 10" key="1">
    <citation type="submission" date="2018-08" db="EMBL/GenBank/DDBJ databases">
        <title>The complete genome sequence of Streptomyces seoulensis, a pioneer strain for nickel superoxide dismutase discovery.</title>
        <authorList>
            <person name="Shin J."/>
            <person name="Lee J.-S."/>
            <person name="Lee E.-J."/>
            <person name="Youn H.-D."/>
        </authorList>
    </citation>
    <scope>NUCLEOTIDE SEQUENCE [LARGE SCALE GENOMIC DNA]</scope>
    <source>
        <strain evidence="9 10">KCTC 9819</strain>
    </source>
</reference>
<dbReference type="GO" id="GO:0034257">
    <property type="term" value="F:nicotinamide riboside transmembrane transporter activity"/>
    <property type="evidence" value="ECO:0007669"/>
    <property type="project" value="InterPro"/>
</dbReference>
<dbReference type="STRING" id="73044.GCA_000725795_05727"/>
<keyword evidence="7 8" id="KW-0472">Membrane</keyword>